<dbReference type="InterPro" id="IPR005665">
    <property type="entry name" value="SecF_bac"/>
</dbReference>
<dbReference type="EMBL" id="CP043312">
    <property type="protein sequence ID" value="QEK39644.1"/>
    <property type="molecule type" value="Genomic_DNA"/>
</dbReference>
<evidence type="ECO:0000256" key="8">
    <source>
        <dbReference type="ARBA" id="ARBA00023136"/>
    </source>
</evidence>
<evidence type="ECO:0000256" key="1">
    <source>
        <dbReference type="ARBA" id="ARBA00004651"/>
    </source>
</evidence>
<keyword evidence="6 9" id="KW-1133">Transmembrane helix</keyword>
<comment type="similarity">
    <text evidence="9">Belongs to the SecD/SecF family. SecF subfamily.</text>
</comment>
<dbReference type="GO" id="GO:0006605">
    <property type="term" value="P:protein targeting"/>
    <property type="evidence" value="ECO:0007669"/>
    <property type="project" value="UniProtKB-UniRule"/>
</dbReference>
<evidence type="ECO:0000256" key="2">
    <source>
        <dbReference type="ARBA" id="ARBA00022448"/>
    </source>
</evidence>
<feature type="transmembrane region" description="Helical" evidence="9">
    <location>
        <begin position="142"/>
        <end position="163"/>
    </location>
</feature>
<evidence type="ECO:0000256" key="4">
    <source>
        <dbReference type="ARBA" id="ARBA00022692"/>
    </source>
</evidence>
<dbReference type="GO" id="GO:0015450">
    <property type="term" value="F:protein-transporting ATPase activity"/>
    <property type="evidence" value="ECO:0007669"/>
    <property type="project" value="InterPro"/>
</dbReference>
<dbReference type="PRINTS" id="PR01755">
    <property type="entry name" value="SECFTRNLCASE"/>
</dbReference>
<sequence>MMRLYPLRFMSCDINVDFVRSSFLSYSISLSLLALSVLFILLKGFNFGIDFVGGAVLEVSASKNCDVVQMRKVLISLECGDVSVYSSGLEHSKNITIKVAKNNKGKLNDVTSVIKKSLLENFPNDNLKYLSSEFVGPQINSYLIKSGIKAIIFALLGVALYVWLRFKLSFAIGILLTLVHNVLITLGVASSINLDFNQSTVAALLIIIGYCVNDSIVIYDRIVFNMKINNKIDSSVINSSINQTLSRTFLTSITTLLANVSLIVFGSHSIFSFSVLVFSGIMIGTYASIMLSGPLLLVLSRCIVGKMR</sequence>
<evidence type="ECO:0000259" key="10">
    <source>
        <dbReference type="Pfam" id="PF02355"/>
    </source>
</evidence>
<evidence type="ECO:0000256" key="3">
    <source>
        <dbReference type="ARBA" id="ARBA00022475"/>
    </source>
</evidence>
<dbReference type="PANTHER" id="PTHR30081:SF8">
    <property type="entry name" value="PROTEIN TRANSLOCASE SUBUNIT SECF"/>
    <property type="match status" value="1"/>
</dbReference>
<accession>A0A5C0ULA5</accession>
<reference evidence="11 12" key="1">
    <citation type="submission" date="2019-08" db="EMBL/GenBank/DDBJ databases">
        <title>Highly reduced genomes of protist endosymbionts show evolutionary convergence.</title>
        <authorList>
            <person name="George E."/>
            <person name="Husnik F."/>
            <person name="Tashyreva D."/>
            <person name="Prokopchuk G."/>
            <person name="Horak A."/>
            <person name="Kwong W.K."/>
            <person name="Lukes J."/>
            <person name="Keeling P.J."/>
        </authorList>
    </citation>
    <scope>NUCLEOTIDE SEQUENCE [LARGE SCALE GENOMIC DNA]</scope>
    <source>
        <strain evidence="11">1621</strain>
    </source>
</reference>
<evidence type="ECO:0000256" key="5">
    <source>
        <dbReference type="ARBA" id="ARBA00022927"/>
    </source>
</evidence>
<feature type="transmembrane region" description="Helical" evidence="9">
    <location>
        <begin position="271"/>
        <end position="299"/>
    </location>
</feature>
<comment type="subcellular location">
    <subcellularLocation>
        <location evidence="1 9">Cell membrane</location>
        <topology evidence="1 9">Multi-pass membrane protein</topology>
    </subcellularLocation>
</comment>
<dbReference type="GO" id="GO:0005886">
    <property type="term" value="C:plasma membrane"/>
    <property type="evidence" value="ECO:0007669"/>
    <property type="project" value="UniProtKB-SubCell"/>
</dbReference>
<feature type="domain" description="Protein export membrane protein SecD/SecF C-terminal" evidence="10">
    <location>
        <begin position="117"/>
        <end position="300"/>
    </location>
</feature>
<gene>
    <name evidence="9 11" type="primary">secF</name>
    <name evidence="11" type="ORF">FZC37_01700</name>
</gene>
<dbReference type="PANTHER" id="PTHR30081">
    <property type="entry name" value="PROTEIN-EXPORT MEMBRANE PROTEIN SEC"/>
    <property type="match status" value="1"/>
</dbReference>
<dbReference type="KEGG" id="snay:FZC37_01700"/>
<dbReference type="Pfam" id="PF02355">
    <property type="entry name" value="SecD_SecF_C"/>
    <property type="match status" value="1"/>
</dbReference>
<dbReference type="NCBIfam" id="TIGR00966">
    <property type="entry name" value="transloc_SecF"/>
    <property type="match status" value="1"/>
</dbReference>
<dbReference type="GO" id="GO:0043952">
    <property type="term" value="P:protein transport by the Sec complex"/>
    <property type="evidence" value="ECO:0007669"/>
    <property type="project" value="UniProtKB-UniRule"/>
</dbReference>
<dbReference type="SUPFAM" id="SSF82866">
    <property type="entry name" value="Multidrug efflux transporter AcrB transmembrane domain"/>
    <property type="match status" value="1"/>
</dbReference>
<feature type="transmembrane region" description="Helical" evidence="9">
    <location>
        <begin position="21"/>
        <end position="42"/>
    </location>
</feature>
<protein>
    <recommendedName>
        <fullName evidence="9">Protein-export membrane protein SecF</fullName>
    </recommendedName>
</protein>
<dbReference type="InterPro" id="IPR055344">
    <property type="entry name" value="SecD_SecF_C_bact"/>
</dbReference>
<keyword evidence="2 9" id="KW-0813">Transport</keyword>
<evidence type="ECO:0000256" key="9">
    <source>
        <dbReference type="HAMAP-Rule" id="MF_01464"/>
    </source>
</evidence>
<dbReference type="Proteomes" id="UP000323844">
    <property type="component" value="Chromosome"/>
</dbReference>
<comment type="subunit">
    <text evidence="9">Forms a complex with SecD. Part of the essential Sec protein translocation apparatus which comprises SecA, SecYEG and auxiliary proteins SecDF-YajC and YidC.</text>
</comment>
<keyword evidence="12" id="KW-1185">Reference proteome</keyword>
<keyword evidence="5 9" id="KW-0653">Protein transport</keyword>
<keyword evidence="4 9" id="KW-0812">Transmembrane</keyword>
<keyword evidence="8 9" id="KW-0472">Membrane</keyword>
<proteinExistence type="inferred from homology"/>
<dbReference type="OrthoDB" id="9774769at2"/>
<evidence type="ECO:0000313" key="11">
    <source>
        <dbReference type="EMBL" id="QEK39644.1"/>
    </source>
</evidence>
<dbReference type="Pfam" id="PF07549">
    <property type="entry name" value="Sec_GG"/>
    <property type="match status" value="1"/>
</dbReference>
<evidence type="ECO:0000256" key="7">
    <source>
        <dbReference type="ARBA" id="ARBA00023010"/>
    </source>
</evidence>
<dbReference type="InterPro" id="IPR022813">
    <property type="entry name" value="SecD/SecF_arch_bac"/>
</dbReference>
<keyword evidence="7 9" id="KW-0811">Translocation</keyword>
<organism evidence="11 12">
    <name type="scientific">Candidatus Sneabacter namystus</name>
    <dbReference type="NCBI Taxonomy" id="2601646"/>
    <lineage>
        <taxon>Bacteria</taxon>
        <taxon>Pseudomonadati</taxon>
        <taxon>Pseudomonadota</taxon>
        <taxon>Alphaproteobacteria</taxon>
        <taxon>Rickettsiales</taxon>
        <taxon>Rickettsiaceae</taxon>
        <taxon>Rickettsieae</taxon>
        <taxon>Candidatus Sneabacter</taxon>
    </lineage>
</organism>
<dbReference type="AlphaFoldDB" id="A0A5C0ULA5"/>
<evidence type="ECO:0000313" key="12">
    <source>
        <dbReference type="Proteomes" id="UP000323844"/>
    </source>
</evidence>
<dbReference type="GO" id="GO:0065002">
    <property type="term" value="P:intracellular protein transmembrane transport"/>
    <property type="evidence" value="ECO:0007669"/>
    <property type="project" value="UniProtKB-UniRule"/>
</dbReference>
<dbReference type="InterPro" id="IPR022645">
    <property type="entry name" value="SecD/SecF_bac"/>
</dbReference>
<feature type="transmembrane region" description="Helical" evidence="9">
    <location>
        <begin position="201"/>
        <end position="224"/>
    </location>
</feature>
<name>A0A5C0ULA5_9RICK</name>
<keyword evidence="3 9" id="KW-1003">Cell membrane</keyword>
<dbReference type="InterPro" id="IPR048634">
    <property type="entry name" value="SecD_SecF_C"/>
</dbReference>
<dbReference type="InterPro" id="IPR022646">
    <property type="entry name" value="SecD/SecF_CS"/>
</dbReference>
<dbReference type="NCBIfam" id="TIGR00916">
    <property type="entry name" value="2A0604s01"/>
    <property type="match status" value="1"/>
</dbReference>
<comment type="function">
    <text evidence="9">Part of the Sec protein translocase complex. Interacts with the SecYEG preprotein conducting channel. SecDF uses the proton motive force (PMF) to complete protein translocation after the ATP-dependent function of SecA.</text>
</comment>
<feature type="transmembrane region" description="Helical" evidence="9">
    <location>
        <begin position="170"/>
        <end position="189"/>
    </location>
</feature>
<feature type="transmembrane region" description="Helical" evidence="9">
    <location>
        <begin position="245"/>
        <end position="265"/>
    </location>
</feature>
<evidence type="ECO:0000256" key="6">
    <source>
        <dbReference type="ARBA" id="ARBA00022989"/>
    </source>
</evidence>
<dbReference type="Gene3D" id="1.20.1640.10">
    <property type="entry name" value="Multidrug efflux transporter AcrB transmembrane domain"/>
    <property type="match status" value="1"/>
</dbReference>
<dbReference type="HAMAP" id="MF_01464_B">
    <property type="entry name" value="SecF_B"/>
    <property type="match status" value="1"/>
</dbReference>